<feature type="transmembrane region" description="Helical" evidence="1">
    <location>
        <begin position="85"/>
        <end position="108"/>
    </location>
</feature>
<dbReference type="EMBL" id="CAKLPY010000002">
    <property type="protein sequence ID" value="CAH0995895.1"/>
    <property type="molecule type" value="Genomic_DNA"/>
</dbReference>
<feature type="transmembrane region" description="Helical" evidence="1">
    <location>
        <begin position="36"/>
        <end position="55"/>
    </location>
</feature>
<comment type="caution">
    <text evidence="2">The sequence shown here is derived from an EMBL/GenBank/DDBJ whole genome shotgun (WGS) entry which is preliminary data.</text>
</comment>
<name>A0ABN8EV99_9BACT</name>
<proteinExistence type="predicted"/>
<organism evidence="2 3">
    <name type="scientific">Emticicia aquatica</name>
    <dbReference type="NCBI Taxonomy" id="1681835"/>
    <lineage>
        <taxon>Bacteria</taxon>
        <taxon>Pseudomonadati</taxon>
        <taxon>Bacteroidota</taxon>
        <taxon>Cytophagia</taxon>
        <taxon>Cytophagales</taxon>
        <taxon>Leadbetterellaceae</taxon>
        <taxon>Emticicia</taxon>
    </lineage>
</organism>
<dbReference type="Proteomes" id="UP000837932">
    <property type="component" value="Unassembled WGS sequence"/>
</dbReference>
<dbReference type="Pfam" id="PF07099">
    <property type="entry name" value="DUF1361"/>
    <property type="match status" value="1"/>
</dbReference>
<accession>A0ABN8EV99</accession>
<evidence type="ECO:0000313" key="3">
    <source>
        <dbReference type="Proteomes" id="UP000837932"/>
    </source>
</evidence>
<keyword evidence="1" id="KW-1133">Transmembrane helix</keyword>
<reference evidence="2" key="1">
    <citation type="submission" date="2021-12" db="EMBL/GenBank/DDBJ databases">
        <authorList>
            <person name="Rodrigo-Torres L."/>
            <person name="Arahal R. D."/>
            <person name="Lucena T."/>
        </authorList>
    </citation>
    <scope>NUCLEOTIDE SEQUENCE</scope>
    <source>
        <strain evidence="2">CECT 8858</strain>
    </source>
</reference>
<evidence type="ECO:0000313" key="2">
    <source>
        <dbReference type="EMBL" id="CAH0995895.1"/>
    </source>
</evidence>
<keyword evidence="3" id="KW-1185">Reference proteome</keyword>
<dbReference type="InterPro" id="IPR009793">
    <property type="entry name" value="DUF1361"/>
</dbReference>
<gene>
    <name evidence="2" type="ORF">EMA8858_02023</name>
</gene>
<evidence type="ECO:0000256" key="1">
    <source>
        <dbReference type="SAM" id="Phobius"/>
    </source>
</evidence>
<protein>
    <submittedName>
        <fullName evidence="2">Uncharacterized protein</fullName>
    </submittedName>
</protein>
<feature type="transmembrane region" description="Helical" evidence="1">
    <location>
        <begin position="7"/>
        <end position="24"/>
    </location>
</feature>
<keyword evidence="1" id="KW-0812">Transmembrane</keyword>
<keyword evidence="1" id="KW-0472">Membrane</keyword>
<sequence>MVRYSEFFMVALAGISTGLYSLYVAHQVLNGLTSKLIAWIIVSASIVLSGFGLYLGRFIRFNSWDIFTHPFYLARKSFHELQNPLAMKITLVFTLVVMVLYISILILIPNRYASVKNVA</sequence>